<feature type="transmembrane region" description="Helical" evidence="6">
    <location>
        <begin position="52"/>
        <end position="72"/>
    </location>
</feature>
<feature type="transmembrane region" description="Helical" evidence="6">
    <location>
        <begin position="104"/>
        <end position="124"/>
    </location>
</feature>
<reference evidence="7" key="1">
    <citation type="submission" date="2019-11" db="EMBL/GenBank/DDBJ databases">
        <title>Microbial mats filling the niche in hypersaline microbial mats.</title>
        <authorList>
            <person name="Wong H.L."/>
            <person name="Macleod F.I."/>
            <person name="White R.A. III"/>
            <person name="Burns B.P."/>
        </authorList>
    </citation>
    <scope>NUCLEOTIDE SEQUENCE</scope>
    <source>
        <strain evidence="7">Rbin_158</strain>
    </source>
</reference>
<evidence type="ECO:0000256" key="4">
    <source>
        <dbReference type="ARBA" id="ARBA00022989"/>
    </source>
</evidence>
<dbReference type="GO" id="GO:0022857">
    <property type="term" value="F:transmembrane transporter activity"/>
    <property type="evidence" value="ECO:0007669"/>
    <property type="project" value="InterPro"/>
</dbReference>
<evidence type="ECO:0000256" key="3">
    <source>
        <dbReference type="ARBA" id="ARBA00022692"/>
    </source>
</evidence>
<feature type="transmembrane region" description="Helical" evidence="6">
    <location>
        <begin position="221"/>
        <end position="239"/>
    </location>
</feature>
<dbReference type="Pfam" id="PF02653">
    <property type="entry name" value="BPD_transp_2"/>
    <property type="match status" value="1"/>
</dbReference>
<dbReference type="Proteomes" id="UP000649604">
    <property type="component" value="Unassembled WGS sequence"/>
</dbReference>
<dbReference type="EMBL" id="WJJP01000176">
    <property type="protein sequence ID" value="MBD3324044.1"/>
    <property type="molecule type" value="Genomic_DNA"/>
</dbReference>
<comment type="caution">
    <text evidence="7">The sequence shown here is derived from an EMBL/GenBank/DDBJ whole genome shotgun (WGS) entry which is preliminary data.</text>
</comment>
<feature type="transmembrane region" description="Helical" evidence="6">
    <location>
        <begin position="300"/>
        <end position="318"/>
    </location>
</feature>
<evidence type="ECO:0000256" key="1">
    <source>
        <dbReference type="ARBA" id="ARBA00004651"/>
    </source>
</evidence>
<dbReference type="PANTHER" id="PTHR32196">
    <property type="entry name" value="ABC TRANSPORTER PERMEASE PROTEIN YPHD-RELATED-RELATED"/>
    <property type="match status" value="1"/>
</dbReference>
<keyword evidence="2" id="KW-1003">Cell membrane</keyword>
<feature type="transmembrane region" description="Helical" evidence="6">
    <location>
        <begin position="25"/>
        <end position="46"/>
    </location>
</feature>
<evidence type="ECO:0000313" key="7">
    <source>
        <dbReference type="EMBL" id="MBD3324044.1"/>
    </source>
</evidence>
<dbReference type="InterPro" id="IPR001851">
    <property type="entry name" value="ABC_transp_permease"/>
</dbReference>
<dbReference type="AlphaFoldDB" id="A0A9D5Q4T0"/>
<proteinExistence type="predicted"/>
<feature type="transmembrane region" description="Helical" evidence="6">
    <location>
        <begin position="136"/>
        <end position="158"/>
    </location>
</feature>
<dbReference type="GO" id="GO:0005886">
    <property type="term" value="C:plasma membrane"/>
    <property type="evidence" value="ECO:0007669"/>
    <property type="project" value="UniProtKB-SubCell"/>
</dbReference>
<protein>
    <submittedName>
        <fullName evidence="7">Ribose ABC transporter permease</fullName>
    </submittedName>
</protein>
<evidence type="ECO:0000256" key="6">
    <source>
        <dbReference type="SAM" id="Phobius"/>
    </source>
</evidence>
<evidence type="ECO:0000256" key="5">
    <source>
        <dbReference type="ARBA" id="ARBA00023136"/>
    </source>
</evidence>
<keyword evidence="4 6" id="KW-1133">Transmembrane helix</keyword>
<comment type="subcellular location">
    <subcellularLocation>
        <location evidence="1">Cell membrane</location>
        <topology evidence="1">Multi-pass membrane protein</topology>
    </subcellularLocation>
</comment>
<evidence type="ECO:0000256" key="2">
    <source>
        <dbReference type="ARBA" id="ARBA00022475"/>
    </source>
</evidence>
<gene>
    <name evidence="7" type="ORF">GF339_05630</name>
</gene>
<feature type="transmembrane region" description="Helical" evidence="6">
    <location>
        <begin position="251"/>
        <end position="270"/>
    </location>
</feature>
<feature type="transmembrane region" description="Helical" evidence="6">
    <location>
        <begin position="170"/>
        <end position="192"/>
    </location>
</feature>
<organism evidence="7 8">
    <name type="scientific">candidate division KSB3 bacterium</name>
    <dbReference type="NCBI Taxonomy" id="2044937"/>
    <lineage>
        <taxon>Bacteria</taxon>
        <taxon>candidate division KSB3</taxon>
    </lineage>
</organism>
<accession>A0A9D5Q4T0</accession>
<keyword evidence="5 6" id="KW-0472">Membrane</keyword>
<dbReference type="PANTHER" id="PTHR32196:SF72">
    <property type="entry name" value="RIBOSE IMPORT PERMEASE PROTEIN RBSC"/>
    <property type="match status" value="1"/>
</dbReference>
<sequence length="325" mass="34459">MEQSQQPSVAQFGSFLRGLLRKQTFSMFVILLLIWIVLSVLSPYFFTVNNLFEITLQSAVFAIIAAGETFVIVSGGIDLSVGSVFAFSSVVGGLVFQFTGNTVLTILASILAGVFAGLVNGTCITQLKVPPFVATLGMMGIARGFALILCQGIPIYGLTKGYMWLGQGKIFGLIPVPTILVAILFLLAFFILRYTRFGRFTYAIGSNAEATRLSGININRVTLGIYMVSGMLTAIAGVIESARLGTIQPAGGAGYELLAIGAVVIGGTSLFGGEGDIIASLIGALIVTTIRNGLNILGVYAFWQYVVNGLIIIIAVSIDQMRRKG</sequence>
<evidence type="ECO:0000313" key="8">
    <source>
        <dbReference type="Proteomes" id="UP000649604"/>
    </source>
</evidence>
<name>A0A9D5Q4T0_9BACT</name>
<keyword evidence="3 6" id="KW-0812">Transmembrane</keyword>
<dbReference type="CDD" id="cd06579">
    <property type="entry name" value="TM_PBP1_transp_AraH_like"/>
    <property type="match status" value="1"/>
</dbReference>